<organism evidence="1 2">
    <name type="scientific">Anopheles christyi</name>
    <dbReference type="NCBI Taxonomy" id="43041"/>
    <lineage>
        <taxon>Eukaryota</taxon>
        <taxon>Metazoa</taxon>
        <taxon>Ecdysozoa</taxon>
        <taxon>Arthropoda</taxon>
        <taxon>Hexapoda</taxon>
        <taxon>Insecta</taxon>
        <taxon>Pterygota</taxon>
        <taxon>Neoptera</taxon>
        <taxon>Endopterygota</taxon>
        <taxon>Diptera</taxon>
        <taxon>Nematocera</taxon>
        <taxon>Culicoidea</taxon>
        <taxon>Culicidae</taxon>
        <taxon>Anophelinae</taxon>
        <taxon>Anopheles</taxon>
    </lineage>
</organism>
<sequence>MSCKYLAHWKLPNSNFYPSSMISAVHNEQQSTTVMVANAEQVVSISVKNIERAKNDVKVFVRCELELDEAIRELKWTGTNVLLISSDGQLMVYDGVDEKFHKIDSFNQILHAQQGPEKGQLFVVRQACNGNIVLEVIDLSEGVSSHVTIKSYDLVIESIVPTAQFSIKLWIVNEANEQFLGNFLGFSKLSAGDQVLLIAVNNSLYWLQEQGNAHSDLIAMRLCLTVLLQAGVLVIFSQSLAPDALLVSTSSVFLHAPIEAYAFDKLNNGFLYSNGLSTHRVQFHYSEAAKQITTESKEVPVRGVIEIAVFEGESKALLLTENNQFYLIECVESKQTSTAKDIVAQNNPHPVRTQDEQRTITYCIRNEQSKTKAASFSSALEIKGNDMWFTLDAPVGVRWHGERVALCAKTDSPIAMDLVKRFLLDNEEYLAEIEQRRDKLKGLFIELQAVTDASLIIIIYRKLRNNDIVEEDVQSSPELQS</sequence>
<name>A0A182JTS7_9DIPT</name>
<keyword evidence="2" id="KW-1185">Reference proteome</keyword>
<accession>A0A182JTS7</accession>
<dbReference type="VEuPathDB" id="VectorBase:ACHR001909"/>
<evidence type="ECO:0000313" key="1">
    <source>
        <dbReference type="EnsemblMetazoa" id="ACHR001909-PA"/>
    </source>
</evidence>
<evidence type="ECO:0000313" key="2">
    <source>
        <dbReference type="Proteomes" id="UP000075881"/>
    </source>
</evidence>
<reference evidence="1" key="2">
    <citation type="submission" date="2020-05" db="UniProtKB">
        <authorList>
            <consortium name="EnsemblMetazoa"/>
        </authorList>
    </citation>
    <scope>IDENTIFICATION</scope>
    <source>
        <strain evidence="1">ACHKN1017</strain>
    </source>
</reference>
<dbReference type="EnsemblMetazoa" id="ACHR001909-RA">
    <property type="protein sequence ID" value="ACHR001909-PA"/>
    <property type="gene ID" value="ACHR001909"/>
</dbReference>
<proteinExistence type="predicted"/>
<dbReference type="AlphaFoldDB" id="A0A182JTS7"/>
<reference evidence="2" key="1">
    <citation type="submission" date="2013-03" db="EMBL/GenBank/DDBJ databases">
        <title>The Genome Sequence of Anopheles christyi ACHKN1017.</title>
        <authorList>
            <consortium name="The Broad Institute Genomics Platform"/>
            <person name="Neafsey D.E."/>
            <person name="Besansky N."/>
            <person name="Walker B."/>
            <person name="Young S.K."/>
            <person name="Zeng Q."/>
            <person name="Gargeya S."/>
            <person name="Fitzgerald M."/>
            <person name="Haas B."/>
            <person name="Abouelleil A."/>
            <person name="Allen A.W."/>
            <person name="Alvarado L."/>
            <person name="Arachchi H.M."/>
            <person name="Berlin A.M."/>
            <person name="Chapman S.B."/>
            <person name="Gainer-Dewar J."/>
            <person name="Goldberg J."/>
            <person name="Griggs A."/>
            <person name="Gujja S."/>
            <person name="Hansen M."/>
            <person name="Howarth C."/>
            <person name="Imamovic A."/>
            <person name="Ireland A."/>
            <person name="Larimer J."/>
            <person name="McCowan C."/>
            <person name="Murphy C."/>
            <person name="Pearson M."/>
            <person name="Poon T.W."/>
            <person name="Priest M."/>
            <person name="Roberts A."/>
            <person name="Saif S."/>
            <person name="Shea T."/>
            <person name="Sisk P."/>
            <person name="Sykes S."/>
            <person name="Wortman J."/>
            <person name="Nusbaum C."/>
            <person name="Birren B."/>
        </authorList>
    </citation>
    <scope>NUCLEOTIDE SEQUENCE [LARGE SCALE GENOMIC DNA]</scope>
    <source>
        <strain evidence="2">ACHKN1017</strain>
    </source>
</reference>
<dbReference type="Proteomes" id="UP000075881">
    <property type="component" value="Unassembled WGS sequence"/>
</dbReference>
<protein>
    <submittedName>
        <fullName evidence="1">Uncharacterized protein</fullName>
    </submittedName>
</protein>